<dbReference type="RefSeq" id="WP_096160198.1">
    <property type="nucleotide sequence ID" value="NZ_JABUXX010000023.1"/>
</dbReference>
<proteinExistence type="predicted"/>
<dbReference type="AlphaFoldDB" id="A0A2A3ZHD7"/>
<organism evidence="1 2">
    <name type="scientific">Brevibacterium aurantiacum</name>
    <dbReference type="NCBI Taxonomy" id="273384"/>
    <lineage>
        <taxon>Bacteria</taxon>
        <taxon>Bacillati</taxon>
        <taxon>Actinomycetota</taxon>
        <taxon>Actinomycetes</taxon>
        <taxon>Micrococcales</taxon>
        <taxon>Brevibacteriaceae</taxon>
        <taxon>Brevibacterium</taxon>
    </lineage>
</organism>
<name>A0A2A3ZHD7_BREAU</name>
<gene>
    <name evidence="1" type="ORF">CIK62_05830</name>
</gene>
<reference evidence="1 2" key="1">
    <citation type="journal article" date="2017" name="Elife">
        <title>Extensive horizontal gene transfer in cheese-associated bacteria.</title>
        <authorList>
            <person name="Bonham K.S."/>
            <person name="Wolfe B.E."/>
            <person name="Dutton R.J."/>
        </authorList>
    </citation>
    <scope>NUCLEOTIDE SEQUENCE [LARGE SCALE GENOMIC DNA]</scope>
    <source>
        <strain evidence="1 2">900_6</strain>
    </source>
</reference>
<dbReference type="Proteomes" id="UP000217720">
    <property type="component" value="Unassembled WGS sequence"/>
</dbReference>
<comment type="caution">
    <text evidence="1">The sequence shown here is derived from an EMBL/GenBank/DDBJ whole genome shotgun (WGS) entry which is preliminary data.</text>
</comment>
<evidence type="ECO:0000313" key="2">
    <source>
        <dbReference type="Proteomes" id="UP000217720"/>
    </source>
</evidence>
<evidence type="ECO:0000313" key="1">
    <source>
        <dbReference type="EMBL" id="PCC50871.1"/>
    </source>
</evidence>
<accession>A0A2A3ZHD7</accession>
<dbReference type="EMBL" id="NRGO01000006">
    <property type="protein sequence ID" value="PCC50871.1"/>
    <property type="molecule type" value="Genomic_DNA"/>
</dbReference>
<protein>
    <submittedName>
        <fullName evidence="1">Uncharacterized protein</fullName>
    </submittedName>
</protein>
<sequence length="256" mass="28758">MEPITDYHQTIREWITRFSKNPNCDFGSALHSDSSRYPMVEGGGNFDAGKMVVRALNTGVDALRAIVDMENRQKRVGLNVPGLSVLSRTGMVSASLAIWLLEPDDADIRFEHGLRLSRENIKQFKAFADKDGVYTKTVDPKMTEVATAFRELAKAEVAEIEKVMTQHGFNPGRQVENSAILFEIAQRLNGWDGDATDYRKPVLDAWRKTSGFAHALAWQYEIAFDLPPDDFYDDVVAAPEILMAIAIDLFDKRRTA</sequence>